<dbReference type="AlphaFoldDB" id="A0A9Q1EHY2"/>
<keyword evidence="2" id="KW-1185">Reference proteome</keyword>
<reference evidence="1" key="1">
    <citation type="journal article" date="2023" name="Science">
        <title>Genome structures resolve the early diversification of teleost fishes.</title>
        <authorList>
            <person name="Parey E."/>
            <person name="Louis A."/>
            <person name="Montfort J."/>
            <person name="Bouchez O."/>
            <person name="Roques C."/>
            <person name="Iampietro C."/>
            <person name="Lluch J."/>
            <person name="Castinel A."/>
            <person name="Donnadieu C."/>
            <person name="Desvignes T."/>
            <person name="Floi Bucao C."/>
            <person name="Jouanno E."/>
            <person name="Wen M."/>
            <person name="Mejri S."/>
            <person name="Dirks R."/>
            <person name="Jansen H."/>
            <person name="Henkel C."/>
            <person name="Chen W.J."/>
            <person name="Zahm M."/>
            <person name="Cabau C."/>
            <person name="Klopp C."/>
            <person name="Thompson A.W."/>
            <person name="Robinson-Rechavi M."/>
            <person name="Braasch I."/>
            <person name="Lecointre G."/>
            <person name="Bobe J."/>
            <person name="Postlethwait J.H."/>
            <person name="Berthelot C."/>
            <person name="Roest Crollius H."/>
            <person name="Guiguen Y."/>
        </authorList>
    </citation>
    <scope>NUCLEOTIDE SEQUENCE</scope>
    <source>
        <strain evidence="1">WJC10195</strain>
    </source>
</reference>
<evidence type="ECO:0000313" key="1">
    <source>
        <dbReference type="EMBL" id="KAJ8339100.1"/>
    </source>
</evidence>
<accession>A0A9Q1EHY2</accession>
<protein>
    <submittedName>
        <fullName evidence="1">Uncharacterized protein</fullName>
    </submittedName>
</protein>
<sequence>MGYQRSAALTSSDLHHYNFSDSAHSSSLCFARPANRSKSLQHTDLTKRRFEVWERDGLAVAALDRPASLEPFSAVMSCWPERHGDRVCPLAHRHGNH</sequence>
<evidence type="ECO:0000313" key="2">
    <source>
        <dbReference type="Proteomes" id="UP001152622"/>
    </source>
</evidence>
<name>A0A9Q1EHY2_SYNKA</name>
<gene>
    <name evidence="1" type="ORF">SKAU_G00358860</name>
</gene>
<proteinExistence type="predicted"/>
<comment type="caution">
    <text evidence="1">The sequence shown here is derived from an EMBL/GenBank/DDBJ whole genome shotgun (WGS) entry which is preliminary data.</text>
</comment>
<dbReference type="Proteomes" id="UP001152622">
    <property type="component" value="Chromosome 17"/>
</dbReference>
<organism evidence="1 2">
    <name type="scientific">Synaphobranchus kaupii</name>
    <name type="common">Kaup's arrowtooth eel</name>
    <dbReference type="NCBI Taxonomy" id="118154"/>
    <lineage>
        <taxon>Eukaryota</taxon>
        <taxon>Metazoa</taxon>
        <taxon>Chordata</taxon>
        <taxon>Craniata</taxon>
        <taxon>Vertebrata</taxon>
        <taxon>Euteleostomi</taxon>
        <taxon>Actinopterygii</taxon>
        <taxon>Neopterygii</taxon>
        <taxon>Teleostei</taxon>
        <taxon>Anguilliformes</taxon>
        <taxon>Synaphobranchidae</taxon>
        <taxon>Synaphobranchus</taxon>
    </lineage>
</organism>
<dbReference type="EMBL" id="JAINUF010000017">
    <property type="protein sequence ID" value="KAJ8339100.1"/>
    <property type="molecule type" value="Genomic_DNA"/>
</dbReference>